<gene>
    <name evidence="2" type="ORF">B0H16DRAFT_1555471</name>
</gene>
<reference evidence="2" key="1">
    <citation type="submission" date="2023-03" db="EMBL/GenBank/DDBJ databases">
        <title>Massive genome expansion in bonnet fungi (Mycena s.s.) driven by repeated elements and novel gene families across ecological guilds.</title>
        <authorList>
            <consortium name="Lawrence Berkeley National Laboratory"/>
            <person name="Harder C.B."/>
            <person name="Miyauchi S."/>
            <person name="Viragh M."/>
            <person name="Kuo A."/>
            <person name="Thoen E."/>
            <person name="Andreopoulos B."/>
            <person name="Lu D."/>
            <person name="Skrede I."/>
            <person name="Drula E."/>
            <person name="Henrissat B."/>
            <person name="Morin E."/>
            <person name="Kohler A."/>
            <person name="Barry K."/>
            <person name="LaButti K."/>
            <person name="Morin E."/>
            <person name="Salamov A."/>
            <person name="Lipzen A."/>
            <person name="Mereny Z."/>
            <person name="Hegedus B."/>
            <person name="Baldrian P."/>
            <person name="Stursova M."/>
            <person name="Weitz H."/>
            <person name="Taylor A."/>
            <person name="Grigoriev I.V."/>
            <person name="Nagy L.G."/>
            <person name="Martin F."/>
            <person name="Kauserud H."/>
        </authorList>
    </citation>
    <scope>NUCLEOTIDE SEQUENCE</scope>
    <source>
        <strain evidence="2">CBHHK182m</strain>
    </source>
</reference>
<accession>A0AAD7IPA8</accession>
<evidence type="ECO:0000313" key="3">
    <source>
        <dbReference type="Proteomes" id="UP001215598"/>
    </source>
</evidence>
<comment type="caution">
    <text evidence="2">The sequence shown here is derived from an EMBL/GenBank/DDBJ whole genome shotgun (WGS) entry which is preliminary data.</text>
</comment>
<proteinExistence type="predicted"/>
<evidence type="ECO:0000256" key="1">
    <source>
        <dbReference type="SAM" id="MobiDB-lite"/>
    </source>
</evidence>
<organism evidence="2 3">
    <name type="scientific">Mycena metata</name>
    <dbReference type="NCBI Taxonomy" id="1033252"/>
    <lineage>
        <taxon>Eukaryota</taxon>
        <taxon>Fungi</taxon>
        <taxon>Dikarya</taxon>
        <taxon>Basidiomycota</taxon>
        <taxon>Agaricomycotina</taxon>
        <taxon>Agaricomycetes</taxon>
        <taxon>Agaricomycetidae</taxon>
        <taxon>Agaricales</taxon>
        <taxon>Marasmiineae</taxon>
        <taxon>Mycenaceae</taxon>
        <taxon>Mycena</taxon>
    </lineage>
</organism>
<sequence>MVASVAALHLGFLGIPDFDTGEEYCVLARYQVCWGRSSGDLGNVLTAEELQMTLQNPLVVERLIYVTPVYSVDVIPSYHVYQRQILNEFIGKTCIEKKNVDDGPRQSKAFRKAVLAQHSGCCITGDPFPEAAHIIDRFLGSAILHAVTEVVNQALGLYELSDVDVRDQVVKSPWKFADIRLAPKPFDIASRIDQSDNGEPLVPTLHKLKDRKLAFGSFPETGVLLFFEVGAGAAESHNVLPDFGALDKTPVPPYPSPAVPLYSNAAGSHSFSKTRFFFRCLHLYRVFCHRFMPEGIKSELIAEVARATRLAEEIAGNPQTATQFGAGPGGAWPNAGPSTGSELHGGRGGQGMMEEVGMPASTSTGSDPTLRGDTEEHFSSVWPGIATADQPIYLEDEKEISAAKAGIERAFPELFAENLPYEELYPIHRNGVEAGVFLLHIGAAIKARLEATDTARVG</sequence>
<dbReference type="Proteomes" id="UP001215598">
    <property type="component" value="Unassembled WGS sequence"/>
</dbReference>
<dbReference type="AlphaFoldDB" id="A0AAD7IPA8"/>
<keyword evidence="3" id="KW-1185">Reference proteome</keyword>
<dbReference type="EMBL" id="JARKIB010000077">
    <property type="protein sequence ID" value="KAJ7747304.1"/>
    <property type="molecule type" value="Genomic_DNA"/>
</dbReference>
<evidence type="ECO:0000313" key="2">
    <source>
        <dbReference type="EMBL" id="KAJ7747304.1"/>
    </source>
</evidence>
<protein>
    <submittedName>
        <fullName evidence="2">Uncharacterized protein</fullName>
    </submittedName>
</protein>
<feature type="region of interest" description="Disordered" evidence="1">
    <location>
        <begin position="328"/>
        <end position="349"/>
    </location>
</feature>
<name>A0AAD7IPA8_9AGAR</name>